<dbReference type="OrthoDB" id="983160at2"/>
<accession>A0A2S1R117</accession>
<proteinExistence type="predicted"/>
<dbReference type="RefSeq" id="WP_108779058.1">
    <property type="nucleotide sequence ID" value="NZ_CP029186.1"/>
</dbReference>
<organism evidence="1 2">
    <name type="scientific">Flavobacterium album</name>
    <dbReference type="NCBI Taxonomy" id="2175091"/>
    <lineage>
        <taxon>Bacteria</taxon>
        <taxon>Pseudomonadati</taxon>
        <taxon>Bacteroidota</taxon>
        <taxon>Flavobacteriia</taxon>
        <taxon>Flavobacteriales</taxon>
        <taxon>Flavobacteriaceae</taxon>
        <taxon>Flavobacterium</taxon>
    </lineage>
</organism>
<gene>
    <name evidence="1" type="ORF">HYN59_15005</name>
</gene>
<keyword evidence="2" id="KW-1185">Reference proteome</keyword>
<dbReference type="Proteomes" id="UP000244929">
    <property type="component" value="Chromosome"/>
</dbReference>
<dbReference type="AlphaFoldDB" id="A0A2S1R117"/>
<protein>
    <submittedName>
        <fullName evidence="1">Uncharacterized protein</fullName>
    </submittedName>
</protein>
<dbReference type="KEGG" id="falb:HYN59_15005"/>
<name>A0A2S1R117_9FLAO</name>
<evidence type="ECO:0000313" key="2">
    <source>
        <dbReference type="Proteomes" id="UP000244929"/>
    </source>
</evidence>
<evidence type="ECO:0000313" key="1">
    <source>
        <dbReference type="EMBL" id="AWH86335.1"/>
    </source>
</evidence>
<sequence>MNDFSIEHAGQKIVSAKTKDYFKEVASSYFNNNHRAAVVTLYSVVISDMIDKLETLADIYSDAIAISILDNIRKFQADHPTSPEWEKTLVEEIKTRTSLIDNVDYARILSLRNDRHLCAHPVIDKEDRLHTPNKETVGAHIRNMLESFFLKPPILSKKILGAMLQDLADKKDILINQLSINKYVGAKYLENLTPSIEVIIFRDLWKIVFKLDDSNAKSNRKLNYKLLKILYERNLSAAIEKIKSEKKYFSNVHDSDTVKELLINFIAENEDLYSVFSEDVRLLLAQEAEKDPSAKTSAWFLSPNFLDHLATIKGKIDTQFDATFPYDASADAYNILIRIGVSKGYTKEITEFIIWRYITCRSYNEADKIFTYVLKPNLDRLDDDQFEGLCESVNGNSQCWSRNRAEDDHTYLKNYITTKLGSNFPFSNFRNVFN</sequence>
<dbReference type="EMBL" id="CP029186">
    <property type="protein sequence ID" value="AWH86335.1"/>
    <property type="molecule type" value="Genomic_DNA"/>
</dbReference>
<reference evidence="1 2" key="1">
    <citation type="submission" date="2018-04" db="EMBL/GenBank/DDBJ databases">
        <title>Genome sequencing of Flavobacterium sp. HYN0059.</title>
        <authorList>
            <person name="Yi H."/>
            <person name="Baek C."/>
        </authorList>
    </citation>
    <scope>NUCLEOTIDE SEQUENCE [LARGE SCALE GENOMIC DNA]</scope>
    <source>
        <strain evidence="1 2">HYN0059</strain>
    </source>
</reference>